<evidence type="ECO:0000256" key="1">
    <source>
        <dbReference type="SAM" id="MobiDB-lite"/>
    </source>
</evidence>
<feature type="compositionally biased region" description="Gly residues" evidence="1">
    <location>
        <begin position="84"/>
        <end position="93"/>
    </location>
</feature>
<feature type="region of interest" description="Disordered" evidence="1">
    <location>
        <begin position="52"/>
        <end position="218"/>
    </location>
</feature>
<accession>A0ABD5ZMV4</accession>
<dbReference type="EMBL" id="JBHTAP010000001">
    <property type="protein sequence ID" value="MFC7234583.1"/>
    <property type="molecule type" value="Genomic_DNA"/>
</dbReference>
<evidence type="ECO:0000313" key="2">
    <source>
        <dbReference type="EMBL" id="MFC7234583.1"/>
    </source>
</evidence>
<feature type="compositionally biased region" description="Acidic residues" evidence="1">
    <location>
        <begin position="58"/>
        <end position="69"/>
    </location>
</feature>
<protein>
    <recommendedName>
        <fullName evidence="4">Oxidoreductase</fullName>
    </recommendedName>
</protein>
<proteinExistence type="predicted"/>
<keyword evidence="3" id="KW-1185">Reference proteome</keyword>
<dbReference type="AlphaFoldDB" id="A0ABD5ZMV4"/>
<evidence type="ECO:0008006" key="4">
    <source>
        <dbReference type="Google" id="ProtNLM"/>
    </source>
</evidence>
<dbReference type="GeneID" id="79266251"/>
<feature type="compositionally biased region" description="Acidic residues" evidence="1">
    <location>
        <begin position="94"/>
        <end position="112"/>
    </location>
</feature>
<comment type="caution">
    <text evidence="2">The sequence shown here is derived from an EMBL/GenBank/DDBJ whole genome shotgun (WGS) entry which is preliminary data.</text>
</comment>
<reference evidence="2 3" key="1">
    <citation type="journal article" date="2019" name="Int. J. Syst. Evol. Microbiol.">
        <title>The Global Catalogue of Microorganisms (GCM) 10K type strain sequencing project: providing services to taxonomists for standard genome sequencing and annotation.</title>
        <authorList>
            <consortium name="The Broad Institute Genomics Platform"/>
            <consortium name="The Broad Institute Genome Sequencing Center for Infectious Disease"/>
            <person name="Wu L."/>
            <person name="Ma J."/>
        </authorList>
    </citation>
    <scope>NUCLEOTIDE SEQUENCE [LARGE SCALE GENOMIC DNA]</scope>
    <source>
        <strain evidence="2 3">DT85</strain>
    </source>
</reference>
<organism evidence="2 3">
    <name type="scientific">Halosegnis marinus</name>
    <dbReference type="NCBI Taxonomy" id="3034023"/>
    <lineage>
        <taxon>Archaea</taxon>
        <taxon>Methanobacteriati</taxon>
        <taxon>Methanobacteriota</taxon>
        <taxon>Stenosarchaea group</taxon>
        <taxon>Halobacteria</taxon>
        <taxon>Halobacteriales</taxon>
        <taxon>Natronomonadaceae</taxon>
        <taxon>Halosegnis</taxon>
    </lineage>
</organism>
<dbReference type="Pfam" id="PF23373">
    <property type="entry name" value="DUF7093"/>
    <property type="match status" value="1"/>
</dbReference>
<dbReference type="InterPro" id="IPR055519">
    <property type="entry name" value="DUF7093"/>
</dbReference>
<name>A0ABD5ZMV4_9EURY</name>
<dbReference type="RefSeq" id="WP_276235588.1">
    <property type="nucleotide sequence ID" value="NZ_CP119802.1"/>
</dbReference>
<feature type="compositionally biased region" description="Acidic residues" evidence="1">
    <location>
        <begin position="191"/>
        <end position="201"/>
    </location>
</feature>
<dbReference type="Proteomes" id="UP001596398">
    <property type="component" value="Unassembled WGS sequence"/>
</dbReference>
<evidence type="ECO:0000313" key="3">
    <source>
        <dbReference type="Proteomes" id="UP001596398"/>
    </source>
</evidence>
<gene>
    <name evidence="2" type="ORF">ACFQJ4_04540</name>
</gene>
<feature type="compositionally biased region" description="Acidic residues" evidence="1">
    <location>
        <begin position="141"/>
        <end position="150"/>
    </location>
</feature>
<sequence>MGLTCSLLGHAFEDSDVEREREEQGSEVVTVVREVEVCARCGEQRVVSENKEVTTVVEPEEVGIDEEEAAASTALGSMADEAGGENGESGGEAGTEDDAGTPDSDGDTEPEPTPEPAADPATEPADPTDEEESAFEPPADPAEEDAEILGEETPSERRPGQWPDDEGGFEPEALTGGAPNVEADTGAAVVEDAEREDDESEPAERPEPAATSVPTGDYVCPECGFSTPAAESSLREGDSCPECRRGYLAAR</sequence>